<dbReference type="EC" id="3.1.-.-" evidence="1"/>
<accession>A0A6I8MFN8</accession>
<dbReference type="AlphaFoldDB" id="A0A6I8MFN8"/>
<gene>
    <name evidence="1" type="ORF">OMES3154_01274</name>
</gene>
<organism evidence="1 2">
    <name type="scientific">Oceanivirga miroungae</name>
    <dbReference type="NCBI Taxonomy" id="1130046"/>
    <lineage>
        <taxon>Bacteria</taxon>
        <taxon>Fusobacteriati</taxon>
        <taxon>Fusobacteriota</taxon>
        <taxon>Fusobacteriia</taxon>
        <taxon>Fusobacteriales</taxon>
        <taxon>Leptotrichiaceae</taxon>
        <taxon>Oceanivirga</taxon>
    </lineage>
</organism>
<dbReference type="GO" id="GO:0003723">
    <property type="term" value="F:RNA binding"/>
    <property type="evidence" value="ECO:0007669"/>
    <property type="project" value="InterPro"/>
</dbReference>
<keyword evidence="1" id="KW-0378">Hydrolase</keyword>
<dbReference type="Gene3D" id="3.10.129.130">
    <property type="match status" value="1"/>
</dbReference>
<dbReference type="EMBL" id="CABWIB010000001">
    <property type="protein sequence ID" value="VWL85974.1"/>
    <property type="molecule type" value="Genomic_DNA"/>
</dbReference>
<dbReference type="Pfam" id="PF13958">
    <property type="entry name" value="ToxN_toxin"/>
    <property type="match status" value="1"/>
</dbReference>
<dbReference type="Proteomes" id="UP000419017">
    <property type="component" value="Unassembled WGS sequence"/>
</dbReference>
<name>A0A6I8MFN8_9FUSO</name>
<sequence>MTKIIDYNFYMVDINYIEYLNKIDSEVYFNNSYRSNIKPFVGIVVFIDEYHYFIPLSSAKEKHKNWKNVSKEHFLIYEIVEGNADINGISKSYSNDKRLHILSVLDIKKMIPVPEKHYKKMDFKNFKDLKYKKLLEKEYNFCLSIKDKLVDKVEEIYREQKKTGIIRLAHCNFNKLESAMKEWENLQI</sequence>
<dbReference type="InterPro" id="IPR025911">
    <property type="entry name" value="ToxN/AbiQ_toxin"/>
</dbReference>
<proteinExistence type="predicted"/>
<evidence type="ECO:0000313" key="1">
    <source>
        <dbReference type="EMBL" id="VWL85974.1"/>
    </source>
</evidence>
<dbReference type="GO" id="GO:0016787">
    <property type="term" value="F:hydrolase activity"/>
    <property type="evidence" value="ECO:0007669"/>
    <property type="project" value="UniProtKB-KW"/>
</dbReference>
<dbReference type="RefSeq" id="WP_156683922.1">
    <property type="nucleotide sequence ID" value="NZ_CABWIB010000001.1"/>
</dbReference>
<dbReference type="GO" id="GO:0004521">
    <property type="term" value="F:RNA endonuclease activity"/>
    <property type="evidence" value="ECO:0007669"/>
    <property type="project" value="InterPro"/>
</dbReference>
<protein>
    <submittedName>
        <fullName evidence="1">Endoribonuclease ToxN</fullName>
        <ecNumber evidence="1">3.1.-.-</ecNumber>
    </submittedName>
</protein>
<keyword evidence="2" id="KW-1185">Reference proteome</keyword>
<reference evidence="1 2" key="1">
    <citation type="submission" date="2019-10" db="EMBL/GenBank/DDBJ databases">
        <authorList>
            <person name="Blom J."/>
        </authorList>
    </citation>
    <scope>NUCLEOTIDE SEQUENCE [LARGE SCALE GENOMIC DNA]</scope>
    <source>
        <strain evidence="1 2">ES3154-GLU</strain>
    </source>
</reference>
<dbReference type="InterPro" id="IPR053735">
    <property type="entry name" value="Type_III_TA_endoRNase"/>
</dbReference>
<evidence type="ECO:0000313" key="2">
    <source>
        <dbReference type="Proteomes" id="UP000419017"/>
    </source>
</evidence>